<accession>E8RUP7</accession>
<keyword evidence="3" id="KW-1185">Reference proteome</keyword>
<evidence type="ECO:0000259" key="1">
    <source>
        <dbReference type="Pfam" id="PF13471"/>
    </source>
</evidence>
<proteinExistence type="predicted"/>
<dbReference type="OrthoDB" id="119963at2"/>
<name>E8RUP7_ASTEC</name>
<feature type="domain" description="Microcin J25-processing protein McjB C-terminal" evidence="1">
    <location>
        <begin position="182"/>
        <end position="281"/>
    </location>
</feature>
<dbReference type="HOGENOM" id="CLU_085623_0_0_5"/>
<dbReference type="AlphaFoldDB" id="E8RUP7"/>
<organism evidence="2 3">
    <name type="scientific">Asticcacaulis excentricus (strain ATCC 15261 / DSM 4724 / KCTC 12464 / NCIMB 9791 / VKM B-1370 / CB 48)</name>
    <dbReference type="NCBI Taxonomy" id="573065"/>
    <lineage>
        <taxon>Bacteria</taxon>
        <taxon>Pseudomonadati</taxon>
        <taxon>Pseudomonadota</taxon>
        <taxon>Alphaproteobacteria</taxon>
        <taxon>Caulobacterales</taxon>
        <taxon>Caulobacteraceae</taxon>
        <taxon>Asticcacaulis</taxon>
    </lineage>
</organism>
<dbReference type="NCBIfam" id="NF033537">
    <property type="entry name" value="lasso_biosyn_B2"/>
    <property type="match status" value="1"/>
</dbReference>
<dbReference type="InterPro" id="IPR032708">
    <property type="entry name" value="McjB_C"/>
</dbReference>
<protein>
    <recommendedName>
        <fullName evidence="1">Microcin J25-processing protein McjB C-terminal domain-containing protein</fullName>
    </recommendedName>
</protein>
<dbReference type="eggNOG" id="ENOG5033GCR">
    <property type="taxonomic scope" value="Bacteria"/>
</dbReference>
<reference evidence="3" key="1">
    <citation type="submission" date="2010-12" db="EMBL/GenBank/DDBJ databases">
        <title>Complete sequence of chromosome 2 of Asticcacaulis excentricus CB 48.</title>
        <authorList>
            <consortium name="US DOE Joint Genome Institute"/>
            <person name="Lucas S."/>
            <person name="Copeland A."/>
            <person name="Lapidus A."/>
            <person name="Cheng J.-F."/>
            <person name="Bruce D."/>
            <person name="Goodwin L."/>
            <person name="Pitluck S."/>
            <person name="Teshima H."/>
            <person name="Davenport K."/>
            <person name="Detter J.C."/>
            <person name="Han C."/>
            <person name="Tapia R."/>
            <person name="Land M."/>
            <person name="Hauser L."/>
            <person name="Jeffries C."/>
            <person name="Kyrpides N."/>
            <person name="Ivanova N."/>
            <person name="Ovchinnikova G."/>
            <person name="Brun Y.V."/>
            <person name="Woyke T."/>
        </authorList>
    </citation>
    <scope>NUCLEOTIDE SEQUENCE [LARGE SCALE GENOMIC DNA]</scope>
    <source>
        <strain evidence="3">ATCC 15261 / DSM 4724 / KCTC 12464 / NCIMB 9791 / VKM B-1370 / CB 48</strain>
    </source>
</reference>
<evidence type="ECO:0000313" key="3">
    <source>
        <dbReference type="Proteomes" id="UP000001492"/>
    </source>
</evidence>
<gene>
    <name evidence="2" type="ordered locus">Astex_2446</name>
</gene>
<dbReference type="Proteomes" id="UP000001492">
    <property type="component" value="Chromosome 2"/>
</dbReference>
<dbReference type="EMBL" id="CP002396">
    <property type="protein sequence ID" value="ADU14097.1"/>
    <property type="molecule type" value="Genomic_DNA"/>
</dbReference>
<dbReference type="Pfam" id="PF13471">
    <property type="entry name" value="Transglut_core3"/>
    <property type="match status" value="1"/>
</dbReference>
<dbReference type="KEGG" id="aex:Astex_2446"/>
<sequence length="283" mass="30771">MQGARHNGARLTLSIAVRAAAASPKRILLSRPRHLRHPISATHVTVTPMAASPQTETVHPPAGYALAEGLSYCFVDGRVVFFDRSQNRYFASTSTGASALSRLLEGEALTCEDAMEIEALARNGVLRPQPRQGVIPPPTGYNLPTQSAPLSDAPSIAPYRARVLGTRLLVGLALRVLPLHTNLLWLIHRKRRAKRRPDTGTDSDLHALLGCFGGSRHLLSMNDQCLPTSLALCHFLLSYGHTADVVIGVRLRPFAAHAWVQRGEVLLSDTLENVRPFTPVAVI</sequence>
<dbReference type="InterPro" id="IPR053521">
    <property type="entry name" value="McjB-like"/>
</dbReference>
<dbReference type="STRING" id="573065.Astex_2446"/>
<evidence type="ECO:0000313" key="2">
    <source>
        <dbReference type="EMBL" id="ADU14097.1"/>
    </source>
</evidence>